<reference evidence="2 3" key="1">
    <citation type="submission" date="2015-09" db="EMBL/GenBank/DDBJ databases">
        <authorList>
            <consortium name="Pathogen Informatics"/>
        </authorList>
    </citation>
    <scope>NUCLEOTIDE SEQUENCE [LARGE SCALE GENOMIC DNA]</scope>
    <source>
        <strain evidence="2 3">2789STDY5834876</strain>
    </source>
</reference>
<dbReference type="EMBL" id="CYZU01000012">
    <property type="protein sequence ID" value="CUO24258.1"/>
    <property type="molecule type" value="Genomic_DNA"/>
</dbReference>
<keyword evidence="1" id="KW-0812">Transmembrane</keyword>
<dbReference type="AlphaFoldDB" id="A0A174DJ97"/>
<protein>
    <submittedName>
        <fullName evidence="2">Uncharacterized protein</fullName>
    </submittedName>
</protein>
<feature type="transmembrane region" description="Helical" evidence="1">
    <location>
        <begin position="6"/>
        <end position="34"/>
    </location>
</feature>
<dbReference type="STRING" id="39482.ERS852491_01654"/>
<evidence type="ECO:0000313" key="3">
    <source>
        <dbReference type="Proteomes" id="UP000095544"/>
    </source>
</evidence>
<dbReference type="RefSeq" id="WP_167702487.1">
    <property type="nucleotide sequence ID" value="NZ_CABKUE010000009.1"/>
</dbReference>
<name>A0A174DJ97_9FIRM</name>
<accession>A0A174DJ97</accession>
<keyword evidence="1" id="KW-0472">Membrane</keyword>
<proteinExistence type="predicted"/>
<evidence type="ECO:0000256" key="1">
    <source>
        <dbReference type="SAM" id="Phobius"/>
    </source>
</evidence>
<evidence type="ECO:0000313" key="2">
    <source>
        <dbReference type="EMBL" id="CUO24258.1"/>
    </source>
</evidence>
<keyword evidence="1" id="KW-1133">Transmembrane helix</keyword>
<organism evidence="2 3">
    <name type="scientific">Faecalicatena contorta</name>
    <dbReference type="NCBI Taxonomy" id="39482"/>
    <lineage>
        <taxon>Bacteria</taxon>
        <taxon>Bacillati</taxon>
        <taxon>Bacillota</taxon>
        <taxon>Clostridia</taxon>
        <taxon>Lachnospirales</taxon>
        <taxon>Lachnospiraceae</taxon>
        <taxon>Faecalicatena</taxon>
    </lineage>
</organism>
<gene>
    <name evidence="2" type="ORF">ERS852491_01654</name>
</gene>
<sequence length="48" mass="5412">MENIGMTILMVVGGAVGIFSSLYIAVSFPALIIWKIYRKIRYGYKLVD</sequence>
<dbReference type="Proteomes" id="UP000095544">
    <property type="component" value="Unassembled WGS sequence"/>
</dbReference>